<dbReference type="InterPro" id="IPR035979">
    <property type="entry name" value="RBD_domain_sf"/>
</dbReference>
<feature type="compositionally biased region" description="Polar residues" evidence="3">
    <location>
        <begin position="302"/>
        <end position="316"/>
    </location>
</feature>
<dbReference type="InterPro" id="IPR013083">
    <property type="entry name" value="Znf_RING/FYVE/PHD"/>
</dbReference>
<dbReference type="Gene3D" id="3.30.40.10">
    <property type="entry name" value="Zinc/RING finger domain, C3HC4 (zinc finger)"/>
    <property type="match status" value="1"/>
</dbReference>
<feature type="compositionally biased region" description="Basic and acidic residues" evidence="3">
    <location>
        <begin position="367"/>
        <end position="377"/>
    </location>
</feature>
<dbReference type="Gene3D" id="3.30.70.330">
    <property type="match status" value="1"/>
</dbReference>
<feature type="domain" description="C3H1-type" evidence="6">
    <location>
        <begin position="195"/>
        <end position="222"/>
    </location>
</feature>
<feature type="domain" description="RING-type" evidence="4">
    <location>
        <begin position="12"/>
        <end position="55"/>
    </location>
</feature>
<dbReference type="PROSITE" id="PS50089">
    <property type="entry name" value="ZF_RING_2"/>
    <property type="match status" value="1"/>
</dbReference>
<feature type="zinc finger region" description="C3H1-type" evidence="2">
    <location>
        <begin position="195"/>
        <end position="222"/>
    </location>
</feature>
<feature type="compositionally biased region" description="Low complexity" evidence="3">
    <location>
        <begin position="330"/>
        <end position="355"/>
    </location>
</feature>
<evidence type="ECO:0000313" key="8">
    <source>
        <dbReference type="Proteomes" id="UP001473302"/>
    </source>
</evidence>
<evidence type="ECO:0008006" key="9">
    <source>
        <dbReference type="Google" id="ProtNLM"/>
    </source>
</evidence>
<dbReference type="InterPro" id="IPR034261">
    <property type="entry name" value="CNOT4_RRM"/>
</dbReference>
<dbReference type="CDD" id="cd16618">
    <property type="entry name" value="mRING-HC-C4C4_CNOT4"/>
    <property type="match status" value="1"/>
</dbReference>
<dbReference type="InterPro" id="IPR003954">
    <property type="entry name" value="RRM_euk-type"/>
</dbReference>
<keyword evidence="2" id="KW-0862">Zinc</keyword>
<evidence type="ECO:0000256" key="2">
    <source>
        <dbReference type="PROSITE-ProRule" id="PRU00723"/>
    </source>
</evidence>
<reference evidence="7 8" key="1">
    <citation type="submission" date="2024-04" db="EMBL/GenBank/DDBJ databases">
        <title>genome sequences of Mucor flavus KT1a and Helicostylum pulchrum KT1b strains isolated from the surface of a dry-aged beef.</title>
        <authorList>
            <person name="Toyotome T."/>
            <person name="Hosono M."/>
            <person name="Torimaru M."/>
            <person name="Fukuda K."/>
            <person name="Mikami N."/>
        </authorList>
    </citation>
    <scope>NUCLEOTIDE SEQUENCE [LARGE SCALE GENOMIC DNA]</scope>
    <source>
        <strain evidence="7 8">KT1a</strain>
    </source>
</reference>
<dbReference type="CDD" id="cd12438">
    <property type="entry name" value="RRM_CNOT4"/>
    <property type="match status" value="1"/>
</dbReference>
<dbReference type="SUPFAM" id="SSF57850">
    <property type="entry name" value="RING/U-box"/>
    <property type="match status" value="1"/>
</dbReference>
<protein>
    <recommendedName>
        <fullName evidence="9">CCR4-NOT transcription complex subunit 4</fullName>
    </recommendedName>
</protein>
<feature type="compositionally biased region" description="Low complexity" evidence="3">
    <location>
        <begin position="379"/>
        <end position="388"/>
    </location>
</feature>
<dbReference type="PANTHER" id="PTHR12603">
    <property type="entry name" value="CCR4-NOT TRANSCRIPTION COMPLEX RELATED"/>
    <property type="match status" value="1"/>
</dbReference>
<dbReference type="PROSITE" id="PS50102">
    <property type="entry name" value="RRM"/>
    <property type="match status" value="1"/>
</dbReference>
<dbReference type="Pfam" id="PF14570">
    <property type="entry name" value="zf-RING_4"/>
    <property type="match status" value="1"/>
</dbReference>
<dbReference type="PANTHER" id="PTHR12603:SF0">
    <property type="entry name" value="CCR4-NOT TRANSCRIPTION COMPLEX SUBUNIT 4"/>
    <property type="match status" value="1"/>
</dbReference>
<dbReference type="InterPro" id="IPR012677">
    <property type="entry name" value="Nucleotide-bd_a/b_plait_sf"/>
</dbReference>
<dbReference type="InterPro" id="IPR001841">
    <property type="entry name" value="Znf_RING"/>
</dbReference>
<dbReference type="InterPro" id="IPR000504">
    <property type="entry name" value="RRM_dom"/>
</dbReference>
<dbReference type="InterPro" id="IPR039515">
    <property type="entry name" value="NOT4_mRING-HC-C4C4"/>
</dbReference>
<organism evidence="7 8">
    <name type="scientific">Mucor flavus</name>
    <dbReference type="NCBI Taxonomy" id="439312"/>
    <lineage>
        <taxon>Eukaryota</taxon>
        <taxon>Fungi</taxon>
        <taxon>Fungi incertae sedis</taxon>
        <taxon>Mucoromycota</taxon>
        <taxon>Mucoromycotina</taxon>
        <taxon>Mucoromycetes</taxon>
        <taxon>Mucorales</taxon>
        <taxon>Mucorineae</taxon>
        <taxon>Mucoraceae</taxon>
        <taxon>Mucor</taxon>
    </lineage>
</organism>
<feature type="compositionally biased region" description="Polar residues" evidence="3">
    <location>
        <begin position="270"/>
        <end position="286"/>
    </location>
</feature>
<dbReference type="InterPro" id="IPR039780">
    <property type="entry name" value="Mot2"/>
</dbReference>
<keyword evidence="2" id="KW-0863">Zinc-finger</keyword>
<dbReference type="InterPro" id="IPR000571">
    <property type="entry name" value="Znf_CCCH"/>
</dbReference>
<feature type="compositionally biased region" description="Acidic residues" evidence="3">
    <location>
        <begin position="248"/>
        <end position="257"/>
    </location>
</feature>
<dbReference type="SMART" id="SM00361">
    <property type="entry name" value="RRM_1"/>
    <property type="match status" value="1"/>
</dbReference>
<sequence length="542" mass="61141">MYSSSDEEGYDCPLCMEELDIADKNFRPCPCGYKICRFCWHHIRENLNGRCPACRREYSDQNAEFEPISADEIQRIRREKKEKERQQKDMETANRRHLANMRVVQKNLVYIIGLHPKLATEETIRSPDYFGQFGKISKIVINKRQIAPTSLANGATSMQPSAAVYVTYQKKEDAGKAIHSVDGSVMAGRILRASYGTTKYCTYYLRNMTCPNPSCLYLHEPGEDADTISKEELATGKHRMRDQMAHDDSDEEDDDEEYSYHHHHSHHHSPSLSNSDFPATASSSNKKSIEDERSALPPTASWGKTSTPGTPVNKNTGLPERALTPDTFGPPLAVAVAQQQQQSQQQQRPQLSPSALKRKLEKKKRKELLQKQRREEELQTTCTTAITSTTTNTATNTFTDREEQEDDDDDDEILKYDGLVNFVLGDAFEEVCSPTRTRIQEEKSVGVTGLYEGSSDEDTPATPPTLIEFNMSTLNLNQSISPLEYLTQTIPIPSYTGTFNPFSHQLLRSVNTSTSPNNNSNNSSVVFDSPVRKHSRFGFAQV</sequence>
<feature type="compositionally biased region" description="Basic and acidic residues" evidence="3">
    <location>
        <begin position="235"/>
        <end position="247"/>
    </location>
</feature>
<evidence type="ECO:0000259" key="5">
    <source>
        <dbReference type="PROSITE" id="PS50102"/>
    </source>
</evidence>
<dbReference type="Proteomes" id="UP001473302">
    <property type="component" value="Unassembled WGS sequence"/>
</dbReference>
<keyword evidence="2" id="KW-0479">Metal-binding</keyword>
<feature type="domain" description="RRM" evidence="5">
    <location>
        <begin position="107"/>
        <end position="198"/>
    </location>
</feature>
<keyword evidence="8" id="KW-1185">Reference proteome</keyword>
<dbReference type="EMBL" id="BAABUK010000025">
    <property type="protein sequence ID" value="GAA5815233.1"/>
    <property type="molecule type" value="Genomic_DNA"/>
</dbReference>
<feature type="compositionally biased region" description="Basic residues" evidence="3">
    <location>
        <begin position="356"/>
        <end position="366"/>
    </location>
</feature>
<evidence type="ECO:0000313" key="7">
    <source>
        <dbReference type="EMBL" id="GAA5815233.1"/>
    </source>
</evidence>
<evidence type="ECO:0000256" key="3">
    <source>
        <dbReference type="SAM" id="MobiDB-lite"/>
    </source>
</evidence>
<name>A0ABP9Z7Y4_9FUNG</name>
<dbReference type="SUPFAM" id="SSF54928">
    <property type="entry name" value="RNA-binding domain, RBD"/>
    <property type="match status" value="1"/>
</dbReference>
<accession>A0ABP9Z7Y4</accession>
<proteinExistence type="predicted"/>
<evidence type="ECO:0000259" key="4">
    <source>
        <dbReference type="PROSITE" id="PS50089"/>
    </source>
</evidence>
<keyword evidence="1" id="KW-0694">RNA-binding</keyword>
<gene>
    <name evidence="7" type="ORF">MFLAVUS_008739</name>
</gene>
<comment type="caution">
    <text evidence="7">The sequence shown here is derived from an EMBL/GenBank/DDBJ whole genome shotgun (WGS) entry which is preliminary data.</text>
</comment>
<feature type="region of interest" description="Disordered" evidence="3">
    <location>
        <begin position="235"/>
        <end position="388"/>
    </location>
</feature>
<evidence type="ECO:0000259" key="6">
    <source>
        <dbReference type="PROSITE" id="PS50103"/>
    </source>
</evidence>
<evidence type="ECO:0000256" key="1">
    <source>
        <dbReference type="PROSITE-ProRule" id="PRU00176"/>
    </source>
</evidence>
<dbReference type="PROSITE" id="PS50103">
    <property type="entry name" value="ZF_C3H1"/>
    <property type="match status" value="1"/>
</dbReference>